<name>A0A7I7WTX9_MYCGU</name>
<dbReference type="Proteomes" id="UP000466187">
    <property type="component" value="Chromosome"/>
</dbReference>
<reference evidence="2 3" key="1">
    <citation type="journal article" date="2019" name="Emerg. Microbes Infect.">
        <title>Comprehensive subspecies identification of 175 nontuberculous mycobacteria species based on 7547 genomic profiles.</title>
        <authorList>
            <person name="Matsumoto Y."/>
            <person name="Kinjo T."/>
            <person name="Motooka D."/>
            <person name="Nabeya D."/>
            <person name="Jung N."/>
            <person name="Uechi K."/>
            <person name="Horii T."/>
            <person name="Iida T."/>
            <person name="Fujita J."/>
            <person name="Nakamura S."/>
        </authorList>
    </citation>
    <scope>NUCLEOTIDE SEQUENCE [LARGE SCALE GENOMIC DNA]</scope>
    <source>
        <strain evidence="2 3">JCM 12688</strain>
    </source>
</reference>
<accession>A0A7I7WTX9</accession>
<dbReference type="EMBL" id="AP022608">
    <property type="protein sequence ID" value="BBZ21136.1"/>
    <property type="molecule type" value="Genomic_DNA"/>
</dbReference>
<dbReference type="AlphaFoldDB" id="A0A7I7WTX9"/>
<feature type="transmembrane region" description="Helical" evidence="1">
    <location>
        <begin position="110"/>
        <end position="139"/>
    </location>
</feature>
<feature type="transmembrane region" description="Helical" evidence="1">
    <location>
        <begin position="70"/>
        <end position="90"/>
    </location>
</feature>
<evidence type="ECO:0000313" key="2">
    <source>
        <dbReference type="EMBL" id="BBZ21136.1"/>
    </source>
</evidence>
<feature type="transmembrane region" description="Helical" evidence="1">
    <location>
        <begin position="44"/>
        <end position="63"/>
    </location>
</feature>
<feature type="transmembrane region" description="Helical" evidence="1">
    <location>
        <begin position="12"/>
        <end position="38"/>
    </location>
</feature>
<gene>
    <name evidence="2" type="ORF">MGAD_54710</name>
</gene>
<keyword evidence="1" id="KW-0472">Membrane</keyword>
<proteinExistence type="predicted"/>
<evidence type="ECO:0000313" key="3">
    <source>
        <dbReference type="Proteomes" id="UP000466187"/>
    </source>
</evidence>
<evidence type="ECO:0000256" key="1">
    <source>
        <dbReference type="SAM" id="Phobius"/>
    </source>
</evidence>
<sequence>MRHVGTPKSRARWLRGALVGACSAVVTVGAHTAAGGFIPQGGRLIASTLVCAIIGAVLAAVPLEGRRGRLIGVVGALTVAQSLGHLTLMASEPHHHHGGTFGVTPLMAAAHLAAAVLLGVAITSVEYLYVVCSSVLSWLSLTLIHRGRPSAAVWSVNPVVMLSDQPRSGLRMRAPPLLASIH</sequence>
<keyword evidence="1" id="KW-0812">Transmembrane</keyword>
<organism evidence="2 3">
    <name type="scientific">Mycolicibacterium gadium</name>
    <name type="common">Mycobacterium gadium</name>
    <dbReference type="NCBI Taxonomy" id="1794"/>
    <lineage>
        <taxon>Bacteria</taxon>
        <taxon>Bacillati</taxon>
        <taxon>Actinomycetota</taxon>
        <taxon>Actinomycetes</taxon>
        <taxon>Mycobacteriales</taxon>
        <taxon>Mycobacteriaceae</taxon>
        <taxon>Mycolicibacterium</taxon>
    </lineage>
</organism>
<protein>
    <submittedName>
        <fullName evidence="2">Uncharacterized protein</fullName>
    </submittedName>
</protein>
<dbReference type="KEGG" id="mgad:MGAD_54710"/>
<keyword evidence="1" id="KW-1133">Transmembrane helix</keyword>